<evidence type="ECO:0000313" key="2">
    <source>
        <dbReference type="EMBL" id="GMJ00789.1"/>
    </source>
</evidence>
<evidence type="ECO:0000313" key="3">
    <source>
        <dbReference type="Proteomes" id="UP001165190"/>
    </source>
</evidence>
<gene>
    <name evidence="2" type="ORF">HRI_003748100</name>
</gene>
<evidence type="ECO:0000256" key="1">
    <source>
        <dbReference type="SAM" id="Phobius"/>
    </source>
</evidence>
<proteinExistence type="predicted"/>
<keyword evidence="1" id="KW-1133">Transmembrane helix</keyword>
<keyword evidence="1" id="KW-0812">Transmembrane</keyword>
<comment type="caution">
    <text evidence="2">The sequence shown here is derived from an EMBL/GenBank/DDBJ whole genome shotgun (WGS) entry which is preliminary data.</text>
</comment>
<dbReference type="Proteomes" id="UP001165190">
    <property type="component" value="Unassembled WGS sequence"/>
</dbReference>
<dbReference type="EMBL" id="BSYR01000035">
    <property type="protein sequence ID" value="GMJ00789.1"/>
    <property type="molecule type" value="Genomic_DNA"/>
</dbReference>
<keyword evidence="3" id="KW-1185">Reference proteome</keyword>
<keyword evidence="1" id="KW-0472">Membrane</keyword>
<reference evidence="2" key="1">
    <citation type="submission" date="2023-05" db="EMBL/GenBank/DDBJ databases">
        <title>Genome and transcriptome analyses reveal genes involved in the formation of fine ridges on petal epidermal cells in Hibiscus trionum.</title>
        <authorList>
            <person name="Koshimizu S."/>
            <person name="Masuda S."/>
            <person name="Ishii T."/>
            <person name="Shirasu K."/>
            <person name="Hoshino A."/>
            <person name="Arita M."/>
        </authorList>
    </citation>
    <scope>NUCLEOTIDE SEQUENCE</scope>
    <source>
        <strain evidence="2">Hamamatsu line</strain>
    </source>
</reference>
<protein>
    <submittedName>
        <fullName evidence="2">Uncharacterized protein</fullName>
    </submittedName>
</protein>
<feature type="transmembrane region" description="Helical" evidence="1">
    <location>
        <begin position="122"/>
        <end position="144"/>
    </location>
</feature>
<feature type="transmembrane region" description="Helical" evidence="1">
    <location>
        <begin position="67"/>
        <end position="90"/>
    </location>
</feature>
<accession>A0A9W7MGB2</accession>
<name>A0A9W7MGB2_HIBTR</name>
<organism evidence="2 3">
    <name type="scientific">Hibiscus trionum</name>
    <name type="common">Flower of an hour</name>
    <dbReference type="NCBI Taxonomy" id="183268"/>
    <lineage>
        <taxon>Eukaryota</taxon>
        <taxon>Viridiplantae</taxon>
        <taxon>Streptophyta</taxon>
        <taxon>Embryophyta</taxon>
        <taxon>Tracheophyta</taxon>
        <taxon>Spermatophyta</taxon>
        <taxon>Magnoliopsida</taxon>
        <taxon>eudicotyledons</taxon>
        <taxon>Gunneridae</taxon>
        <taxon>Pentapetalae</taxon>
        <taxon>rosids</taxon>
        <taxon>malvids</taxon>
        <taxon>Malvales</taxon>
        <taxon>Malvaceae</taxon>
        <taxon>Malvoideae</taxon>
        <taxon>Hibiscus</taxon>
    </lineage>
</organism>
<dbReference type="AlphaFoldDB" id="A0A9W7MGB2"/>
<sequence length="148" mass="17079">MKRTISFLIYGVWDFTTSCSFDLGIKNVVSRKLFVASILLVSLKLPRPTSWEQKATLSLGFPYAKETLAACCGRTNLAVALSCIAFWLFLHCETREIASEVFMVLNYLTLLYYLQMEYTFPILWWLLMWLILVNCCRISLLQLIQLAS</sequence>